<organism evidence="2 3">
    <name type="scientific">Kushneria pakistanensis</name>
    <dbReference type="NCBI Taxonomy" id="1508770"/>
    <lineage>
        <taxon>Bacteria</taxon>
        <taxon>Pseudomonadati</taxon>
        <taxon>Pseudomonadota</taxon>
        <taxon>Gammaproteobacteria</taxon>
        <taxon>Oceanospirillales</taxon>
        <taxon>Halomonadaceae</taxon>
        <taxon>Kushneria</taxon>
    </lineage>
</organism>
<keyword evidence="3" id="KW-1185">Reference proteome</keyword>
<accession>A0ABQ3FM86</accession>
<dbReference type="Proteomes" id="UP000604243">
    <property type="component" value="Unassembled WGS sequence"/>
</dbReference>
<evidence type="ECO:0000313" key="3">
    <source>
        <dbReference type="Proteomes" id="UP000604243"/>
    </source>
</evidence>
<feature type="region of interest" description="Disordered" evidence="1">
    <location>
        <begin position="1"/>
        <end position="56"/>
    </location>
</feature>
<gene>
    <name evidence="2" type="ORF">GCM10010082_24260</name>
</gene>
<reference evidence="3" key="1">
    <citation type="journal article" date="2019" name="Int. J. Syst. Evol. Microbiol.">
        <title>The Global Catalogue of Microorganisms (GCM) 10K type strain sequencing project: providing services to taxonomists for standard genome sequencing and annotation.</title>
        <authorList>
            <consortium name="The Broad Institute Genomics Platform"/>
            <consortium name="The Broad Institute Genome Sequencing Center for Infectious Disease"/>
            <person name="Wu L."/>
            <person name="Ma J."/>
        </authorList>
    </citation>
    <scope>NUCLEOTIDE SEQUENCE [LARGE SCALE GENOMIC DNA]</scope>
    <source>
        <strain evidence="3">KCTC 42082</strain>
    </source>
</reference>
<dbReference type="EMBL" id="BMZM01000003">
    <property type="protein sequence ID" value="GHC29595.1"/>
    <property type="molecule type" value="Genomic_DNA"/>
</dbReference>
<evidence type="ECO:0000313" key="2">
    <source>
        <dbReference type="EMBL" id="GHC29595.1"/>
    </source>
</evidence>
<proteinExistence type="predicted"/>
<evidence type="ECO:0000256" key="1">
    <source>
        <dbReference type="SAM" id="MobiDB-lite"/>
    </source>
</evidence>
<evidence type="ECO:0008006" key="4">
    <source>
        <dbReference type="Google" id="ProtNLM"/>
    </source>
</evidence>
<dbReference type="RefSeq" id="WP_189518546.1">
    <property type="nucleotide sequence ID" value="NZ_BMZM01000003.1"/>
</dbReference>
<sequence>MSESKGGKAEGLIDKLGGKIQKETGKAAGDKDQIEKGEKDLAKGEQKSNTDSDRKA</sequence>
<protein>
    <recommendedName>
        <fullName evidence="4">CsbD family protein</fullName>
    </recommendedName>
</protein>
<name>A0ABQ3FM86_9GAMM</name>
<comment type="caution">
    <text evidence="2">The sequence shown here is derived from an EMBL/GenBank/DDBJ whole genome shotgun (WGS) entry which is preliminary data.</text>
</comment>